<proteinExistence type="predicted"/>
<sequence length="207" mass="22730">MGEDAVFDVRGPWAPLTPGEAAELLRGAGFPWWIAGGHAIELAVGEAFRAHADLDVLVLHRDHAELRRRLGGWEAGLADPPGTLRAWPEGGQVPEGVHDVWCRRAPGEPWAVQFMLDGADGADWVSRRDPRIRMPLAHLGRVTGDGIPYLRPEVQLYYKAKAVREKDALDFARVSPLLDAEARTWLSAALALSSPGHPWRDGLSRCT</sequence>
<dbReference type="InterPro" id="IPR019646">
    <property type="entry name" value="Aminoglyc_AdlTrfase"/>
</dbReference>
<evidence type="ECO:0008006" key="3">
    <source>
        <dbReference type="Google" id="ProtNLM"/>
    </source>
</evidence>
<evidence type="ECO:0000313" key="1">
    <source>
        <dbReference type="EMBL" id="ROO86339.1"/>
    </source>
</evidence>
<keyword evidence="2" id="KW-1185">Reference proteome</keyword>
<evidence type="ECO:0000313" key="2">
    <source>
        <dbReference type="Proteomes" id="UP000272400"/>
    </source>
</evidence>
<accession>A0A3N1CYJ0</accession>
<dbReference type="EMBL" id="RJKE01000001">
    <property type="protein sequence ID" value="ROO86339.1"/>
    <property type="molecule type" value="Genomic_DNA"/>
</dbReference>
<dbReference type="Gene3D" id="3.30.460.40">
    <property type="match status" value="1"/>
</dbReference>
<name>A0A3N1CYJ0_9ACTN</name>
<dbReference type="Pfam" id="PF10706">
    <property type="entry name" value="Aminoglyc_resit"/>
    <property type="match status" value="1"/>
</dbReference>
<gene>
    <name evidence="1" type="ORF">EDD29_3903</name>
</gene>
<reference evidence="1 2" key="1">
    <citation type="submission" date="2018-11" db="EMBL/GenBank/DDBJ databases">
        <title>Sequencing the genomes of 1000 actinobacteria strains.</title>
        <authorList>
            <person name="Klenk H.-P."/>
        </authorList>
    </citation>
    <scope>NUCLEOTIDE SEQUENCE [LARGE SCALE GENOMIC DNA]</scope>
    <source>
        <strain evidence="1 2">DSM 44254</strain>
    </source>
</reference>
<protein>
    <recommendedName>
        <fullName evidence="3">Aminoglycoside-2''-adenylyltransferase</fullName>
    </recommendedName>
</protein>
<dbReference type="OrthoDB" id="4539099at2"/>
<dbReference type="AlphaFoldDB" id="A0A3N1CYJ0"/>
<comment type="caution">
    <text evidence="1">The sequence shown here is derived from an EMBL/GenBank/DDBJ whole genome shotgun (WGS) entry which is preliminary data.</text>
</comment>
<dbReference type="Proteomes" id="UP000272400">
    <property type="component" value="Unassembled WGS sequence"/>
</dbReference>
<organism evidence="1 2">
    <name type="scientific">Actinocorallia herbida</name>
    <dbReference type="NCBI Taxonomy" id="58109"/>
    <lineage>
        <taxon>Bacteria</taxon>
        <taxon>Bacillati</taxon>
        <taxon>Actinomycetota</taxon>
        <taxon>Actinomycetes</taxon>
        <taxon>Streptosporangiales</taxon>
        <taxon>Thermomonosporaceae</taxon>
        <taxon>Actinocorallia</taxon>
    </lineage>
</organism>
<dbReference type="RefSeq" id="WP_123665746.1">
    <property type="nucleotide sequence ID" value="NZ_RJKE01000001.1"/>
</dbReference>